<keyword evidence="3" id="KW-1185">Reference proteome</keyword>
<accession>A0A8B9C1F6</accession>
<sequence length="829" mass="93202">MNSNGFVILPGSKSGTSVRLKAKTVRELRLEKVQLEMENKEMEKKLRQLQSNMSREKEERKKSSAYHWKTGQAGPMTIQARVLSQSKEKNNKVSSGKVNLQILREQMKEPVKEPFKHEMSNSVAHEKSEVKELACGQCETKSALLTEANMHFGKLEVVHHFTNEVNLNESKINHEEKKVNCKHQVTSNKFSSLPVSVSSAEELFSESAWTGLDDQDKGLLLNGTFNEEESAKSFQEALIQWRNGSCDHRKEQHAGEVLSESVGICEVQTNLTIVKEHVQIQFKEGGLSYMEKLLLKKYRRTPVDEISGSCIKDLRPMQTQTVSHQAVTGGGEKGDEDDVNDLTVEEVKRYWMSVFREQVPKTVPESAEPTLKIEFLDDSYCTDLEESRNFLVTEAGAIEMNNQRKTEPLEEFESCPAVAGQNNTLLDLLPEETVGTMRKSSCLLTATADTPYLLHLPLDRNPVSSKEILQEKMAVCSVLERNAEQKDIIELKTAGRSLSSCKLPEKTSDPSELMSNNYLFEIQLQKNDNDSQELDGGCNGQSLVMPVITTSSALQDGAKRQKSASTQYRGLEGFFVVGVNPKQVMLEASSSLRADSSPMNRSTPFPGHKMWVADRSLSEYADDSVVRGVIESQSNRSSSGLETQNRISPLMVVCRSYSGNDSKRPQSADMLHYKLTRNCPKNIQPRPKSSPMRMFRVDTEIPKHECIDVTKQDEDHWKYIADQEALLTLEKELQSYATMDTVGGGRSCFDAREAGRGKGSQEKLYSLTSEDVTSSSRCLKKIYGNVTDFHRNLELKDHNRDDMSGGCDEGQMDDKEEILEDKRQVLALQ</sequence>
<dbReference type="GeneTree" id="ENSGT00940000167407"/>
<feature type="compositionally biased region" description="Acidic residues" evidence="1">
    <location>
        <begin position="810"/>
        <end position="819"/>
    </location>
</feature>
<feature type="region of interest" description="Disordered" evidence="1">
    <location>
        <begin position="797"/>
        <end position="820"/>
    </location>
</feature>
<reference evidence="2" key="2">
    <citation type="submission" date="2025-09" db="UniProtKB">
        <authorList>
            <consortium name="Ensembl"/>
        </authorList>
    </citation>
    <scope>IDENTIFICATION</scope>
</reference>
<name>A0A8B9C1F6_9AVES</name>
<dbReference type="PANTHER" id="PTHR28634">
    <property type="entry name" value="ZINC FINGER B-BOX DOMAIN-CONTAINING PROTEIN 1"/>
    <property type="match status" value="1"/>
</dbReference>
<dbReference type="PANTHER" id="PTHR28634:SF1">
    <property type="entry name" value="ZINC FINGER B-BOX DOMAIN-CONTAINING PROTEIN 1"/>
    <property type="match status" value="1"/>
</dbReference>
<dbReference type="InterPro" id="IPR037688">
    <property type="entry name" value="ZBBX"/>
</dbReference>
<proteinExistence type="predicted"/>
<dbReference type="Proteomes" id="UP000694426">
    <property type="component" value="Unplaced"/>
</dbReference>
<dbReference type="AlphaFoldDB" id="A0A8B9C1F6"/>
<dbReference type="Ensembl" id="ENSABRT00000017443.1">
    <property type="protein sequence ID" value="ENSABRP00000012175.1"/>
    <property type="gene ID" value="ENSABRG00000010947.1"/>
</dbReference>
<reference evidence="2" key="1">
    <citation type="submission" date="2025-08" db="UniProtKB">
        <authorList>
            <consortium name="Ensembl"/>
        </authorList>
    </citation>
    <scope>IDENTIFICATION</scope>
</reference>
<evidence type="ECO:0008006" key="4">
    <source>
        <dbReference type="Google" id="ProtNLM"/>
    </source>
</evidence>
<feature type="region of interest" description="Disordered" evidence="1">
    <location>
        <begin position="42"/>
        <end position="65"/>
    </location>
</feature>
<organism evidence="2 3">
    <name type="scientific">Anser brachyrhynchus</name>
    <name type="common">Pink-footed goose</name>
    <dbReference type="NCBI Taxonomy" id="132585"/>
    <lineage>
        <taxon>Eukaryota</taxon>
        <taxon>Metazoa</taxon>
        <taxon>Chordata</taxon>
        <taxon>Craniata</taxon>
        <taxon>Vertebrata</taxon>
        <taxon>Euteleostomi</taxon>
        <taxon>Archelosauria</taxon>
        <taxon>Archosauria</taxon>
        <taxon>Dinosauria</taxon>
        <taxon>Saurischia</taxon>
        <taxon>Theropoda</taxon>
        <taxon>Coelurosauria</taxon>
        <taxon>Aves</taxon>
        <taxon>Neognathae</taxon>
        <taxon>Galloanserae</taxon>
        <taxon>Anseriformes</taxon>
        <taxon>Anatidae</taxon>
        <taxon>Anserinae</taxon>
        <taxon>Anser</taxon>
    </lineage>
</organism>
<evidence type="ECO:0000313" key="3">
    <source>
        <dbReference type="Proteomes" id="UP000694426"/>
    </source>
</evidence>
<evidence type="ECO:0000256" key="1">
    <source>
        <dbReference type="SAM" id="MobiDB-lite"/>
    </source>
</evidence>
<protein>
    <recommendedName>
        <fullName evidence="4">Zinc finger B-box domain containing</fullName>
    </recommendedName>
</protein>
<evidence type="ECO:0000313" key="2">
    <source>
        <dbReference type="Ensembl" id="ENSABRP00000012175.1"/>
    </source>
</evidence>